<keyword evidence="2" id="KW-1185">Reference proteome</keyword>
<evidence type="ECO:0000313" key="1">
    <source>
        <dbReference type="EMBL" id="KAI3765276.1"/>
    </source>
</evidence>
<reference evidence="2" key="1">
    <citation type="journal article" date="2022" name="Mol. Ecol. Resour.">
        <title>The genomes of chicory, endive, great burdock and yacon provide insights into Asteraceae palaeo-polyploidization history and plant inulin production.</title>
        <authorList>
            <person name="Fan W."/>
            <person name="Wang S."/>
            <person name="Wang H."/>
            <person name="Wang A."/>
            <person name="Jiang F."/>
            <person name="Liu H."/>
            <person name="Zhao H."/>
            <person name="Xu D."/>
            <person name="Zhang Y."/>
        </authorList>
    </citation>
    <scope>NUCLEOTIDE SEQUENCE [LARGE SCALE GENOMIC DNA]</scope>
    <source>
        <strain evidence="2">cv. Punajuju</strain>
    </source>
</reference>
<reference evidence="1 2" key="2">
    <citation type="journal article" date="2022" name="Mol. Ecol. Resour.">
        <title>The genomes of chicory, endive, great burdock and yacon provide insights into Asteraceae paleo-polyploidization history and plant inulin production.</title>
        <authorList>
            <person name="Fan W."/>
            <person name="Wang S."/>
            <person name="Wang H."/>
            <person name="Wang A."/>
            <person name="Jiang F."/>
            <person name="Liu H."/>
            <person name="Zhao H."/>
            <person name="Xu D."/>
            <person name="Zhang Y."/>
        </authorList>
    </citation>
    <scope>NUCLEOTIDE SEQUENCE [LARGE SCALE GENOMIC DNA]</scope>
    <source>
        <strain evidence="2">cv. Punajuju</strain>
        <tissue evidence="1">Leaves</tissue>
    </source>
</reference>
<protein>
    <submittedName>
        <fullName evidence="1">Uncharacterized protein</fullName>
    </submittedName>
</protein>
<accession>A0ACB9F2U6</accession>
<sequence length="264" mass="29649">MFSTCVCARYQANPMESHVIAVKRIFKYLKGTPKLGLWYPAKSDFQLNAFTDSDYGGCKLDRKSTSGSCQFLGGRLVSWSSKKQSCVSTSTAEAEYVAAASCCSQVIWMQTQLRDYGFRVSQIPIFCDSTSAIAISHNPVHHSMTKHIDIRYHFIKDNIQKGHIELHFINTEDQIADVFTKALDETKCVTIANKAEAQSAAAQPKIRRPSLRQAQQRRNPACGSEMRIQIRTRPGSVSPHKRLRASTRPADPVRSTSPIRRTHK</sequence>
<dbReference type="Proteomes" id="UP001055811">
    <property type="component" value="Linkage Group LG03"/>
</dbReference>
<organism evidence="1 2">
    <name type="scientific">Cichorium intybus</name>
    <name type="common">Chicory</name>
    <dbReference type="NCBI Taxonomy" id="13427"/>
    <lineage>
        <taxon>Eukaryota</taxon>
        <taxon>Viridiplantae</taxon>
        <taxon>Streptophyta</taxon>
        <taxon>Embryophyta</taxon>
        <taxon>Tracheophyta</taxon>
        <taxon>Spermatophyta</taxon>
        <taxon>Magnoliopsida</taxon>
        <taxon>eudicotyledons</taxon>
        <taxon>Gunneridae</taxon>
        <taxon>Pentapetalae</taxon>
        <taxon>asterids</taxon>
        <taxon>campanulids</taxon>
        <taxon>Asterales</taxon>
        <taxon>Asteraceae</taxon>
        <taxon>Cichorioideae</taxon>
        <taxon>Cichorieae</taxon>
        <taxon>Cichoriinae</taxon>
        <taxon>Cichorium</taxon>
    </lineage>
</organism>
<comment type="caution">
    <text evidence="1">The sequence shown here is derived from an EMBL/GenBank/DDBJ whole genome shotgun (WGS) entry which is preliminary data.</text>
</comment>
<evidence type="ECO:0000313" key="2">
    <source>
        <dbReference type="Proteomes" id="UP001055811"/>
    </source>
</evidence>
<dbReference type="EMBL" id="CM042011">
    <property type="protein sequence ID" value="KAI3765276.1"/>
    <property type="molecule type" value="Genomic_DNA"/>
</dbReference>
<name>A0ACB9F2U6_CICIN</name>
<proteinExistence type="predicted"/>
<gene>
    <name evidence="1" type="ORF">L2E82_15306</name>
</gene>